<feature type="transmembrane region" description="Helical" evidence="1">
    <location>
        <begin position="149"/>
        <end position="175"/>
    </location>
</feature>
<feature type="transmembrane region" description="Helical" evidence="1">
    <location>
        <begin position="17"/>
        <end position="36"/>
    </location>
</feature>
<keyword evidence="2" id="KW-0496">Mitochondrion</keyword>
<reference evidence="2" key="1">
    <citation type="submission" date="2015-04" db="EMBL/GenBank/DDBJ databases">
        <title>The complete mitochondrial genome of Megaspilidae sp.</title>
        <authorList>
            <person name="Wei S.J."/>
            <person name="Wu Q.L."/>
        </authorList>
    </citation>
    <scope>NUCLEOTIDE SEQUENCE</scope>
</reference>
<evidence type="ECO:0000256" key="1">
    <source>
        <dbReference type="SAM" id="Phobius"/>
    </source>
</evidence>
<organism evidence="2">
    <name type="scientific">Megaspilidae sp. SJW-2015</name>
    <dbReference type="NCBI Taxonomy" id="1738630"/>
    <lineage>
        <taxon>Eukaryota</taxon>
        <taxon>Metazoa</taxon>
        <taxon>Ecdysozoa</taxon>
        <taxon>Arthropoda</taxon>
        <taxon>Hexapoda</taxon>
        <taxon>Insecta</taxon>
        <taxon>Pterygota</taxon>
        <taxon>Neoptera</taxon>
        <taxon>Endopterygota</taxon>
        <taxon>Hymenoptera</taxon>
        <taxon>Apocrita</taxon>
        <taxon>Ceraphronoidea</taxon>
        <taxon>Megaspilidae</taxon>
    </lineage>
</organism>
<sequence length="188" mass="22208">MNLNLKLMEIINNNNNMMIMVPLINLFLTMIWLLPLGFFTTPLLMFLFLLSYSFIVAFNSNWFMNMNWYSYMIILMMVGGLFISFMYMLSAAPNELSPDYSLTNFTMTFFLLTLSIMLYLKASKNLLIFNNDEMNLISNSKFFLSKFMYIYPLSTISIFSVLYLFFCLIVTVKIVNYLKKPLKLTYEK</sequence>
<keyword evidence="1" id="KW-0472">Membrane</keyword>
<keyword evidence="1" id="KW-1133">Transmembrane helix</keyword>
<feature type="transmembrane region" description="Helical" evidence="1">
    <location>
        <begin position="101"/>
        <end position="120"/>
    </location>
</feature>
<protein>
    <submittedName>
        <fullName evidence="2">NADH dehydrogenase subunit 6</fullName>
    </submittedName>
</protein>
<accession>A0A342I4G1</accession>
<feature type="transmembrane region" description="Helical" evidence="1">
    <location>
        <begin position="68"/>
        <end position="89"/>
    </location>
</feature>
<gene>
    <name evidence="2" type="primary">ND6</name>
</gene>
<keyword evidence="1" id="KW-0812">Transmembrane</keyword>
<feature type="transmembrane region" description="Helical" evidence="1">
    <location>
        <begin position="43"/>
        <end position="62"/>
    </location>
</feature>
<dbReference type="EMBL" id="KR270644">
    <property type="protein sequence ID" value="ALJ93762.1"/>
    <property type="molecule type" value="Genomic_DNA"/>
</dbReference>
<name>A0A342I4G1_9HYME</name>
<evidence type="ECO:0000313" key="2">
    <source>
        <dbReference type="EMBL" id="ALJ93762.1"/>
    </source>
</evidence>
<dbReference type="AlphaFoldDB" id="A0A342I4G1"/>
<geneLocation type="mitochondrion" evidence="2"/>
<proteinExistence type="predicted"/>